<dbReference type="AlphaFoldDB" id="A0A0F9S2D4"/>
<organism evidence="1">
    <name type="scientific">marine sediment metagenome</name>
    <dbReference type="NCBI Taxonomy" id="412755"/>
    <lineage>
        <taxon>unclassified sequences</taxon>
        <taxon>metagenomes</taxon>
        <taxon>ecological metagenomes</taxon>
    </lineage>
</organism>
<evidence type="ECO:0000313" key="1">
    <source>
        <dbReference type="EMBL" id="KKN56392.1"/>
    </source>
</evidence>
<proteinExistence type="predicted"/>
<comment type="caution">
    <text evidence="1">The sequence shown here is derived from an EMBL/GenBank/DDBJ whole genome shotgun (WGS) entry which is preliminary data.</text>
</comment>
<sequence>MVTKQISFSKGAIGQGCVEQMFAGEAVFYWTDEETSHPFDGIALEWETYDIIAIEIKAKAARTWYRDTGFDVAQWDRLTRAREEYGKDPFCVFVDEAIGWVYGNYLSVLERPRPSERPGRDPDYPCVKNGIVYFPLRAMKKLGDIPADQLAELRHLSQRNGDFEYPDADHYEDLETDA</sequence>
<dbReference type="EMBL" id="LAZR01000846">
    <property type="protein sequence ID" value="KKN56392.1"/>
    <property type="molecule type" value="Genomic_DNA"/>
</dbReference>
<accession>A0A0F9S2D4</accession>
<name>A0A0F9S2D4_9ZZZZ</name>
<gene>
    <name evidence="1" type="ORF">LCGC14_0573030</name>
</gene>
<reference evidence="1" key="1">
    <citation type="journal article" date="2015" name="Nature">
        <title>Complex archaea that bridge the gap between prokaryotes and eukaryotes.</title>
        <authorList>
            <person name="Spang A."/>
            <person name="Saw J.H."/>
            <person name="Jorgensen S.L."/>
            <person name="Zaremba-Niedzwiedzka K."/>
            <person name="Martijn J."/>
            <person name="Lind A.E."/>
            <person name="van Eijk R."/>
            <person name="Schleper C."/>
            <person name="Guy L."/>
            <person name="Ettema T.J."/>
        </authorList>
    </citation>
    <scope>NUCLEOTIDE SEQUENCE</scope>
</reference>
<protein>
    <submittedName>
        <fullName evidence="1">Uncharacterized protein</fullName>
    </submittedName>
</protein>